<name>A0ABW1ITG6_9BACL</name>
<keyword evidence="2" id="KW-1185">Reference proteome</keyword>
<protein>
    <submittedName>
        <fullName evidence="1">Uncharacterized protein</fullName>
    </submittedName>
</protein>
<sequence length="97" mass="11296">MGQFAKDINLDVQEMHIVAENGDVQHVRYDQLVKIEHGSEEVKKWFRTKNVSVLRLHIRAKDEPVVVREDLMNASFDATVSALKKYADKYQVEFTTF</sequence>
<organism evidence="1 2">
    <name type="scientific">Marinicrinis lubricantis</name>
    <dbReference type="NCBI Taxonomy" id="2086470"/>
    <lineage>
        <taxon>Bacteria</taxon>
        <taxon>Bacillati</taxon>
        <taxon>Bacillota</taxon>
        <taxon>Bacilli</taxon>
        <taxon>Bacillales</taxon>
        <taxon>Paenibacillaceae</taxon>
    </lineage>
</organism>
<reference evidence="2" key="1">
    <citation type="journal article" date="2019" name="Int. J. Syst. Evol. Microbiol.">
        <title>The Global Catalogue of Microorganisms (GCM) 10K type strain sequencing project: providing services to taxonomists for standard genome sequencing and annotation.</title>
        <authorList>
            <consortium name="The Broad Institute Genomics Platform"/>
            <consortium name="The Broad Institute Genome Sequencing Center for Infectious Disease"/>
            <person name="Wu L."/>
            <person name="Ma J."/>
        </authorList>
    </citation>
    <scope>NUCLEOTIDE SEQUENCE [LARGE SCALE GENOMIC DNA]</scope>
    <source>
        <strain evidence="2">CCM 8749</strain>
    </source>
</reference>
<dbReference type="Proteomes" id="UP001596250">
    <property type="component" value="Unassembled WGS sequence"/>
</dbReference>
<evidence type="ECO:0000313" key="1">
    <source>
        <dbReference type="EMBL" id="MFC5988357.1"/>
    </source>
</evidence>
<accession>A0ABW1ITG6</accession>
<evidence type="ECO:0000313" key="2">
    <source>
        <dbReference type="Proteomes" id="UP001596250"/>
    </source>
</evidence>
<comment type="caution">
    <text evidence="1">The sequence shown here is derived from an EMBL/GenBank/DDBJ whole genome shotgun (WGS) entry which is preliminary data.</text>
</comment>
<gene>
    <name evidence="1" type="ORF">ACFPXP_18290</name>
</gene>
<dbReference type="EMBL" id="JBHSQV010000180">
    <property type="protein sequence ID" value="MFC5988357.1"/>
    <property type="molecule type" value="Genomic_DNA"/>
</dbReference>
<dbReference type="RefSeq" id="WP_379895825.1">
    <property type="nucleotide sequence ID" value="NZ_CBCSCT010000016.1"/>
</dbReference>
<proteinExistence type="predicted"/>